<keyword evidence="1" id="KW-1133">Transmembrane helix</keyword>
<name>U1N4R0_9EURY</name>
<evidence type="ECO:0000313" key="3">
    <source>
        <dbReference type="EMBL" id="ERG91363.1"/>
    </source>
</evidence>
<dbReference type="Proteomes" id="UP000030649">
    <property type="component" value="Unassembled WGS sequence"/>
</dbReference>
<evidence type="ECO:0000256" key="1">
    <source>
        <dbReference type="SAM" id="Phobius"/>
    </source>
</evidence>
<proteinExistence type="predicted"/>
<dbReference type="InterPro" id="IPR058421">
    <property type="entry name" value="DUF8108_C"/>
</dbReference>
<dbReference type="EMBL" id="KE356560">
    <property type="protein sequence ID" value="ERG91363.1"/>
    <property type="molecule type" value="Genomic_DNA"/>
</dbReference>
<keyword evidence="1" id="KW-0812">Transmembrane</keyword>
<reference evidence="3 4" key="1">
    <citation type="journal article" date="2013" name="PLoS ONE">
        <title>Assembly-driven community genomics of a hypersaline microbial ecosystem.</title>
        <authorList>
            <person name="Podell S."/>
            <person name="Ugalde J.A."/>
            <person name="Narasingarao P."/>
            <person name="Banfield J.F."/>
            <person name="Heidelberg K.B."/>
            <person name="Allen E.E."/>
        </authorList>
    </citation>
    <scope>NUCLEOTIDE SEQUENCE [LARGE SCALE GENOMIC DNA]</scope>
    <source>
        <strain evidence="4">J07HQW1</strain>
    </source>
</reference>
<evidence type="ECO:0000259" key="2">
    <source>
        <dbReference type="Pfam" id="PF26413"/>
    </source>
</evidence>
<gene>
    <name evidence="3" type="ORF">J07HQW1_01397</name>
</gene>
<sequence>MTEKPSTVDIADTISKLMYGIAGWLLIGLGVLALLSGAGGVIQTAGTAEMVVPLLLLGFAFVFVSLGVFVNPRFRHRLNRRCGISRFGRHKTVDSRVLSATENRRESCVSCDSSLTEGLVRRYRNELVLAGIPVWTRSENRNFYCPDCAVEQTLTHDVGDGDHDYREQTTLEAE</sequence>
<organism evidence="3 4">
    <name type="scientific">Haloquadratum walsbyi J07HQW1</name>
    <dbReference type="NCBI Taxonomy" id="1238424"/>
    <lineage>
        <taxon>Archaea</taxon>
        <taxon>Methanobacteriati</taxon>
        <taxon>Methanobacteriota</taxon>
        <taxon>Stenosarchaea group</taxon>
        <taxon>Halobacteria</taxon>
        <taxon>Halobacteriales</taxon>
        <taxon>Haloferacaceae</taxon>
        <taxon>Haloquadratum</taxon>
    </lineage>
</organism>
<feature type="domain" description="DUF8108" evidence="2">
    <location>
        <begin position="80"/>
        <end position="149"/>
    </location>
</feature>
<protein>
    <recommendedName>
        <fullName evidence="2">DUF8108 domain-containing protein</fullName>
    </recommendedName>
</protein>
<feature type="transmembrane region" description="Helical" evidence="1">
    <location>
        <begin position="21"/>
        <end position="45"/>
    </location>
</feature>
<dbReference type="Pfam" id="PF26413">
    <property type="entry name" value="DUF8108"/>
    <property type="match status" value="1"/>
</dbReference>
<evidence type="ECO:0000313" key="4">
    <source>
        <dbReference type="Proteomes" id="UP000030649"/>
    </source>
</evidence>
<accession>U1N4R0</accession>
<feature type="transmembrane region" description="Helical" evidence="1">
    <location>
        <begin position="51"/>
        <end position="71"/>
    </location>
</feature>
<keyword evidence="1" id="KW-0472">Membrane</keyword>
<dbReference type="HOGENOM" id="CLU_113979_0_0_2"/>
<dbReference type="AlphaFoldDB" id="U1N4R0"/>